<evidence type="ECO:0000256" key="3">
    <source>
        <dbReference type="ARBA" id="ARBA00022806"/>
    </source>
</evidence>
<evidence type="ECO:0000256" key="4">
    <source>
        <dbReference type="ARBA" id="ARBA00022840"/>
    </source>
</evidence>
<dbReference type="PANTHER" id="PTHR18934">
    <property type="entry name" value="ATP-DEPENDENT RNA HELICASE"/>
    <property type="match status" value="1"/>
</dbReference>
<evidence type="ECO:0000313" key="7">
    <source>
        <dbReference type="EMBL" id="SUA20766.1"/>
    </source>
</evidence>
<dbReference type="GO" id="GO:0003723">
    <property type="term" value="F:RNA binding"/>
    <property type="evidence" value="ECO:0007669"/>
    <property type="project" value="TreeGrafter"/>
</dbReference>
<reference evidence="7" key="1">
    <citation type="submission" date="2018-06" db="EMBL/GenBank/DDBJ databases">
        <authorList>
            <consortium name="Pathogen Informatics"/>
            <person name="Doyle S."/>
        </authorList>
    </citation>
    <scope>NUCLEOTIDE SEQUENCE [LARGE SCALE GENOMIC DNA]</scope>
    <source>
        <strain evidence="7">NCTC11421</strain>
    </source>
</reference>
<dbReference type="Pfam" id="PF21010">
    <property type="entry name" value="HA2_C"/>
    <property type="match status" value="1"/>
</dbReference>
<dbReference type="SUPFAM" id="SSF52540">
    <property type="entry name" value="P-loop containing nucleoside triphosphate hydrolases"/>
    <property type="match status" value="1"/>
</dbReference>
<dbReference type="InterPro" id="IPR027417">
    <property type="entry name" value="P-loop_NTPase"/>
</dbReference>
<dbReference type="GO" id="GO:0016787">
    <property type="term" value="F:hydrolase activity"/>
    <property type="evidence" value="ECO:0007669"/>
    <property type="project" value="UniProtKB-KW"/>
</dbReference>
<keyword evidence="4" id="KW-0067">ATP-binding</keyword>
<dbReference type="GO" id="GO:0005524">
    <property type="term" value="F:ATP binding"/>
    <property type="evidence" value="ECO:0007669"/>
    <property type="project" value="UniProtKB-KW"/>
</dbReference>
<feature type="compositionally biased region" description="Polar residues" evidence="5">
    <location>
        <begin position="18"/>
        <end position="33"/>
    </location>
</feature>
<feature type="region of interest" description="Disordered" evidence="5">
    <location>
        <begin position="1"/>
        <end position="33"/>
    </location>
</feature>
<protein>
    <submittedName>
        <fullName evidence="7">ATP dependent DNA helicase</fullName>
    </submittedName>
</protein>
<dbReference type="PANTHER" id="PTHR18934:SF99">
    <property type="entry name" value="ATP-DEPENDENT RNA HELICASE DHX37-RELATED"/>
    <property type="match status" value="1"/>
</dbReference>
<accession>A0A378VV67</accession>
<keyword evidence="1" id="KW-0547">Nucleotide-binding</keyword>
<dbReference type="Gene3D" id="1.20.120.1080">
    <property type="match status" value="1"/>
</dbReference>
<gene>
    <name evidence="7" type="ORF">NCTC11421_00865</name>
</gene>
<evidence type="ECO:0000256" key="1">
    <source>
        <dbReference type="ARBA" id="ARBA00022741"/>
    </source>
</evidence>
<name>A0A378VV67_NEIGO</name>
<organism evidence="7">
    <name type="scientific">Neisseria gonorrhoeae</name>
    <dbReference type="NCBI Taxonomy" id="485"/>
    <lineage>
        <taxon>Bacteria</taxon>
        <taxon>Pseudomonadati</taxon>
        <taxon>Pseudomonadota</taxon>
        <taxon>Betaproteobacteria</taxon>
        <taxon>Neisseriales</taxon>
        <taxon>Neisseriaceae</taxon>
        <taxon>Neisseria</taxon>
    </lineage>
</organism>
<feature type="domain" description="Helicase-associated" evidence="6">
    <location>
        <begin position="24"/>
        <end position="114"/>
    </location>
</feature>
<sequence>MQNMKNQVRGSGMDARSNPANVSDGLQNSSGHIGTNTRYRLTKLGEQMARLPIDPKIARILLAAKKHDCMAEILVIASALSIQDPRERPLEARDAAAKAHERFTDKQSDFLTYLNIGTVSSASATKVCPTSSWCNGAVNIFCRT</sequence>
<evidence type="ECO:0000256" key="5">
    <source>
        <dbReference type="SAM" id="MobiDB-lite"/>
    </source>
</evidence>
<dbReference type="AlphaFoldDB" id="A0A378VV67"/>
<dbReference type="SMART" id="SM00847">
    <property type="entry name" value="HA2"/>
    <property type="match status" value="1"/>
</dbReference>
<dbReference type="GO" id="GO:0004386">
    <property type="term" value="F:helicase activity"/>
    <property type="evidence" value="ECO:0007669"/>
    <property type="project" value="UniProtKB-KW"/>
</dbReference>
<keyword evidence="2" id="KW-0378">Hydrolase</keyword>
<proteinExistence type="predicted"/>
<evidence type="ECO:0000256" key="2">
    <source>
        <dbReference type="ARBA" id="ARBA00022801"/>
    </source>
</evidence>
<dbReference type="InterPro" id="IPR007502">
    <property type="entry name" value="Helicase-assoc_dom"/>
</dbReference>
<dbReference type="EMBL" id="UGRI01000001">
    <property type="protein sequence ID" value="SUA20766.1"/>
    <property type="molecule type" value="Genomic_DNA"/>
</dbReference>
<evidence type="ECO:0000259" key="6">
    <source>
        <dbReference type="SMART" id="SM00847"/>
    </source>
</evidence>
<keyword evidence="3 7" id="KW-0347">Helicase</keyword>